<dbReference type="Proteomes" id="UP001630127">
    <property type="component" value="Unassembled WGS sequence"/>
</dbReference>
<comment type="subcellular location">
    <subcellularLocation>
        <location evidence="1">Nucleus</location>
    </subcellularLocation>
</comment>
<keyword evidence="3" id="KW-0677">Repeat</keyword>
<keyword evidence="12" id="KW-1185">Reference proteome</keyword>
<evidence type="ECO:0000256" key="4">
    <source>
        <dbReference type="ARBA" id="ARBA00022771"/>
    </source>
</evidence>
<comment type="caution">
    <text evidence="11">The sequence shown here is derived from an EMBL/GenBank/DDBJ whole genome shotgun (WGS) entry which is preliminary data.</text>
</comment>
<evidence type="ECO:0000256" key="8">
    <source>
        <dbReference type="ARBA" id="ARBA00023242"/>
    </source>
</evidence>
<evidence type="ECO:0000313" key="11">
    <source>
        <dbReference type="EMBL" id="KAL3518244.1"/>
    </source>
</evidence>
<dbReference type="PROSITE" id="PS50157">
    <property type="entry name" value="ZINC_FINGER_C2H2_2"/>
    <property type="match status" value="2"/>
</dbReference>
<dbReference type="Pfam" id="PF13912">
    <property type="entry name" value="zf-C2H2_6"/>
    <property type="match status" value="2"/>
</dbReference>
<evidence type="ECO:0000256" key="1">
    <source>
        <dbReference type="ARBA" id="ARBA00004123"/>
    </source>
</evidence>
<dbReference type="PROSITE" id="PS00028">
    <property type="entry name" value="ZINC_FINGER_C2H2_1"/>
    <property type="match status" value="2"/>
</dbReference>
<proteinExistence type="predicted"/>
<dbReference type="GO" id="GO:0008270">
    <property type="term" value="F:zinc ion binding"/>
    <property type="evidence" value="ECO:0007669"/>
    <property type="project" value="UniProtKB-KW"/>
</dbReference>
<keyword evidence="2" id="KW-0479">Metal-binding</keyword>
<dbReference type="GO" id="GO:0005634">
    <property type="term" value="C:nucleus"/>
    <property type="evidence" value="ECO:0007669"/>
    <property type="project" value="UniProtKB-SubCell"/>
</dbReference>
<dbReference type="Gene3D" id="3.30.160.60">
    <property type="entry name" value="Classic Zinc Finger"/>
    <property type="match status" value="1"/>
</dbReference>
<dbReference type="InterPro" id="IPR036236">
    <property type="entry name" value="Znf_C2H2_sf"/>
</dbReference>
<evidence type="ECO:0000256" key="9">
    <source>
        <dbReference type="PROSITE-ProRule" id="PRU00042"/>
    </source>
</evidence>
<keyword evidence="4 9" id="KW-0863">Zinc-finger</keyword>
<keyword evidence="8" id="KW-0539">Nucleus</keyword>
<reference evidence="11 12" key="1">
    <citation type="submission" date="2024-11" db="EMBL/GenBank/DDBJ databases">
        <title>A near-complete genome assembly of Cinchona calisaya.</title>
        <authorList>
            <person name="Lian D.C."/>
            <person name="Zhao X.W."/>
            <person name="Wei L."/>
        </authorList>
    </citation>
    <scope>NUCLEOTIDE SEQUENCE [LARGE SCALE GENOMIC DNA]</scope>
    <source>
        <tissue evidence="11">Nenye</tissue>
    </source>
</reference>
<dbReference type="InterPro" id="IPR013087">
    <property type="entry name" value="Znf_C2H2_type"/>
</dbReference>
<dbReference type="PANTHER" id="PTHR26374">
    <property type="entry name" value="ZINC FINGER PROTEIN ZAT5"/>
    <property type="match status" value="1"/>
</dbReference>
<evidence type="ECO:0000256" key="3">
    <source>
        <dbReference type="ARBA" id="ARBA00022737"/>
    </source>
</evidence>
<dbReference type="SMART" id="SM00355">
    <property type="entry name" value="ZnF_C2H2"/>
    <property type="match status" value="2"/>
</dbReference>
<sequence>MLLSQVGESTNSIITVPSDRVFKCKTCNKQFHTFQALGGHRASHKKIKLVAELLTQPSNSRRKAKKHECPICGLEFAMGQALGGHMRRHRAAILEETKGLQTDNKSQAQNVAPAVFLKRSNSSKRVFGLDLNLLLYENDLEQRIKTPTPLLNCFI</sequence>
<evidence type="ECO:0000256" key="5">
    <source>
        <dbReference type="ARBA" id="ARBA00022833"/>
    </source>
</evidence>
<accession>A0ABD2ZGP3</accession>
<keyword evidence="6" id="KW-0805">Transcription regulation</keyword>
<dbReference type="SUPFAM" id="SSF57667">
    <property type="entry name" value="beta-beta-alpha zinc fingers"/>
    <property type="match status" value="1"/>
</dbReference>
<evidence type="ECO:0000256" key="6">
    <source>
        <dbReference type="ARBA" id="ARBA00023015"/>
    </source>
</evidence>
<evidence type="ECO:0000256" key="7">
    <source>
        <dbReference type="ARBA" id="ARBA00023163"/>
    </source>
</evidence>
<evidence type="ECO:0000259" key="10">
    <source>
        <dbReference type="PROSITE" id="PS50157"/>
    </source>
</evidence>
<keyword evidence="5" id="KW-0862">Zinc</keyword>
<organism evidence="11 12">
    <name type="scientific">Cinchona calisaya</name>
    <dbReference type="NCBI Taxonomy" id="153742"/>
    <lineage>
        <taxon>Eukaryota</taxon>
        <taxon>Viridiplantae</taxon>
        <taxon>Streptophyta</taxon>
        <taxon>Embryophyta</taxon>
        <taxon>Tracheophyta</taxon>
        <taxon>Spermatophyta</taxon>
        <taxon>Magnoliopsida</taxon>
        <taxon>eudicotyledons</taxon>
        <taxon>Gunneridae</taxon>
        <taxon>Pentapetalae</taxon>
        <taxon>asterids</taxon>
        <taxon>lamiids</taxon>
        <taxon>Gentianales</taxon>
        <taxon>Rubiaceae</taxon>
        <taxon>Cinchonoideae</taxon>
        <taxon>Cinchoneae</taxon>
        <taxon>Cinchona</taxon>
    </lineage>
</organism>
<dbReference type="EMBL" id="JBJUIK010000009">
    <property type="protein sequence ID" value="KAL3518244.1"/>
    <property type="molecule type" value="Genomic_DNA"/>
</dbReference>
<dbReference type="PANTHER" id="PTHR26374:SF379">
    <property type="entry name" value="ZINC FINGER PROTEIN ZAT12"/>
    <property type="match status" value="1"/>
</dbReference>
<dbReference type="AlphaFoldDB" id="A0ABD2ZGP3"/>
<evidence type="ECO:0000313" key="12">
    <source>
        <dbReference type="Proteomes" id="UP001630127"/>
    </source>
</evidence>
<protein>
    <recommendedName>
        <fullName evidence="10">C2H2-type domain-containing protein</fullName>
    </recommendedName>
</protein>
<evidence type="ECO:0000256" key="2">
    <source>
        <dbReference type="ARBA" id="ARBA00022723"/>
    </source>
</evidence>
<feature type="domain" description="C2H2-type" evidence="10">
    <location>
        <begin position="22"/>
        <end position="49"/>
    </location>
</feature>
<keyword evidence="7" id="KW-0804">Transcription</keyword>
<feature type="domain" description="C2H2-type" evidence="10">
    <location>
        <begin position="67"/>
        <end position="89"/>
    </location>
</feature>
<gene>
    <name evidence="11" type="ORF">ACH5RR_020833</name>
</gene>
<name>A0ABD2ZGP3_9GENT</name>